<dbReference type="GO" id="GO:0005739">
    <property type="term" value="C:mitochondrion"/>
    <property type="evidence" value="ECO:0007669"/>
    <property type="project" value="TreeGrafter"/>
</dbReference>
<dbReference type="InterPro" id="IPR026170">
    <property type="entry name" value="FAM173A/B"/>
</dbReference>
<evidence type="ECO:0000256" key="5">
    <source>
        <dbReference type="SAM" id="MobiDB-lite"/>
    </source>
</evidence>
<dbReference type="SUPFAM" id="SSF53335">
    <property type="entry name" value="S-adenosyl-L-methionine-dependent methyltransferases"/>
    <property type="match status" value="1"/>
</dbReference>
<proteinExistence type="inferred from homology"/>
<dbReference type="OrthoDB" id="66144at2759"/>
<dbReference type="STRING" id="1344416.A0A139ANZ8"/>
<comment type="similarity">
    <text evidence="1">Belongs to the ANT/ATPSC lysine N-methyltransferase family.</text>
</comment>
<feature type="region of interest" description="Disordered" evidence="5">
    <location>
        <begin position="162"/>
        <end position="183"/>
    </location>
</feature>
<dbReference type="GO" id="GO:0016279">
    <property type="term" value="F:protein-lysine N-methyltransferase activity"/>
    <property type="evidence" value="ECO:0007669"/>
    <property type="project" value="InterPro"/>
</dbReference>
<dbReference type="Pfam" id="PF13649">
    <property type="entry name" value="Methyltransf_25"/>
    <property type="match status" value="1"/>
</dbReference>
<accession>A0A139ANZ8</accession>
<dbReference type="GO" id="GO:0032259">
    <property type="term" value="P:methylation"/>
    <property type="evidence" value="ECO:0007669"/>
    <property type="project" value="UniProtKB-KW"/>
</dbReference>
<dbReference type="GO" id="GO:1905706">
    <property type="term" value="P:regulation of mitochondrial ATP synthesis coupled proton transport"/>
    <property type="evidence" value="ECO:0007669"/>
    <property type="project" value="TreeGrafter"/>
</dbReference>
<dbReference type="PANTHER" id="PTHR13610:SF11">
    <property type="entry name" value="METHYLTRANSFERASE DOMAIN-CONTAINING PROTEIN"/>
    <property type="match status" value="1"/>
</dbReference>
<gene>
    <name evidence="7" type="ORF">M427DRAFT_54041</name>
</gene>
<keyword evidence="4" id="KW-0949">S-adenosyl-L-methionine</keyword>
<dbReference type="AlphaFoldDB" id="A0A139ANZ8"/>
<evidence type="ECO:0000256" key="2">
    <source>
        <dbReference type="ARBA" id="ARBA00022603"/>
    </source>
</evidence>
<name>A0A139ANZ8_GONPJ</name>
<dbReference type="EMBL" id="KQ965743">
    <property type="protein sequence ID" value="KXS18215.1"/>
    <property type="molecule type" value="Genomic_DNA"/>
</dbReference>
<keyword evidence="8" id="KW-1185">Reference proteome</keyword>
<evidence type="ECO:0000256" key="4">
    <source>
        <dbReference type="ARBA" id="ARBA00022691"/>
    </source>
</evidence>
<keyword evidence="3" id="KW-0808">Transferase</keyword>
<sequence>MSLPFADSEVPAHMPETHNEFAGVKVNSAPLTGTPFVAPFVPANPEIVEAALDVAAVRPTDEVVDLGCGDGRVIVAALRRSARRGIGVELDPQLAAIARKKIAQAGFGASGGREARGEIVEEDMFDVDIPPTATLVVLYLLPAALQELSPLLARWLSSGAEKDAEGTCNKDGEGKGKEDDRDLASSDATLMDEGVEMEVVRTGKRIVTVGYSIPGWTPAKGVQHRLKSRVDSWIFLYTSESVAK</sequence>
<dbReference type="InterPro" id="IPR029063">
    <property type="entry name" value="SAM-dependent_MTases_sf"/>
</dbReference>
<organism evidence="7 8">
    <name type="scientific">Gonapodya prolifera (strain JEL478)</name>
    <name type="common">Monoblepharis prolifera</name>
    <dbReference type="NCBI Taxonomy" id="1344416"/>
    <lineage>
        <taxon>Eukaryota</taxon>
        <taxon>Fungi</taxon>
        <taxon>Fungi incertae sedis</taxon>
        <taxon>Chytridiomycota</taxon>
        <taxon>Chytridiomycota incertae sedis</taxon>
        <taxon>Monoblepharidomycetes</taxon>
        <taxon>Monoblepharidales</taxon>
        <taxon>Gonapodyaceae</taxon>
        <taxon>Gonapodya</taxon>
    </lineage>
</organism>
<reference evidence="7 8" key="1">
    <citation type="journal article" date="2015" name="Genome Biol. Evol.">
        <title>Phylogenomic analyses indicate that early fungi evolved digesting cell walls of algal ancestors of land plants.</title>
        <authorList>
            <person name="Chang Y."/>
            <person name="Wang S."/>
            <person name="Sekimoto S."/>
            <person name="Aerts A.L."/>
            <person name="Choi C."/>
            <person name="Clum A."/>
            <person name="LaButti K.M."/>
            <person name="Lindquist E.A."/>
            <person name="Yee Ngan C."/>
            <person name="Ohm R.A."/>
            <person name="Salamov A.A."/>
            <person name="Grigoriev I.V."/>
            <person name="Spatafora J.W."/>
            <person name="Berbee M.L."/>
        </authorList>
    </citation>
    <scope>NUCLEOTIDE SEQUENCE [LARGE SCALE GENOMIC DNA]</scope>
    <source>
        <strain evidence="7 8">JEL478</strain>
    </source>
</reference>
<protein>
    <recommendedName>
        <fullName evidence="6">Methyltransferase domain-containing protein</fullName>
    </recommendedName>
</protein>
<evidence type="ECO:0000256" key="3">
    <source>
        <dbReference type="ARBA" id="ARBA00022679"/>
    </source>
</evidence>
<evidence type="ECO:0000313" key="7">
    <source>
        <dbReference type="EMBL" id="KXS18215.1"/>
    </source>
</evidence>
<dbReference type="PANTHER" id="PTHR13610">
    <property type="entry name" value="METHYLTRANSFERASE DOMAIN-CONTAINING PROTEIN"/>
    <property type="match status" value="1"/>
</dbReference>
<evidence type="ECO:0000256" key="1">
    <source>
        <dbReference type="ARBA" id="ARBA00010633"/>
    </source>
</evidence>
<evidence type="ECO:0000259" key="6">
    <source>
        <dbReference type="Pfam" id="PF13649"/>
    </source>
</evidence>
<dbReference type="Gene3D" id="3.40.50.150">
    <property type="entry name" value="Vaccinia Virus protein VP39"/>
    <property type="match status" value="1"/>
</dbReference>
<evidence type="ECO:0000313" key="8">
    <source>
        <dbReference type="Proteomes" id="UP000070544"/>
    </source>
</evidence>
<dbReference type="CDD" id="cd02440">
    <property type="entry name" value="AdoMet_MTases"/>
    <property type="match status" value="1"/>
</dbReference>
<dbReference type="Proteomes" id="UP000070544">
    <property type="component" value="Unassembled WGS sequence"/>
</dbReference>
<dbReference type="InterPro" id="IPR041698">
    <property type="entry name" value="Methyltransf_25"/>
</dbReference>
<feature type="domain" description="Methyltransferase" evidence="6">
    <location>
        <begin position="63"/>
        <end position="138"/>
    </location>
</feature>
<keyword evidence="2" id="KW-0489">Methyltransferase</keyword>
<dbReference type="OMA" id="DSWIFLY"/>